<organism evidence="3 4">
    <name type="scientific">Thecamonas trahens ATCC 50062</name>
    <dbReference type="NCBI Taxonomy" id="461836"/>
    <lineage>
        <taxon>Eukaryota</taxon>
        <taxon>Apusozoa</taxon>
        <taxon>Apusomonadida</taxon>
        <taxon>Apusomonadidae</taxon>
        <taxon>Thecamonas</taxon>
    </lineage>
</organism>
<feature type="compositionally biased region" description="Basic and acidic residues" evidence="2">
    <location>
        <begin position="95"/>
        <end position="109"/>
    </location>
</feature>
<feature type="compositionally biased region" description="Low complexity" evidence="2">
    <location>
        <begin position="161"/>
        <end position="173"/>
    </location>
</feature>
<feature type="region of interest" description="Disordered" evidence="2">
    <location>
        <begin position="153"/>
        <end position="204"/>
    </location>
</feature>
<dbReference type="Proteomes" id="UP000054408">
    <property type="component" value="Unassembled WGS sequence"/>
</dbReference>
<evidence type="ECO:0000313" key="3">
    <source>
        <dbReference type="EMBL" id="KNC49183.1"/>
    </source>
</evidence>
<sequence>MSSFSSLSPLSAYPPSQTESPYARDGGRGFHRGSGEEARHWQRDEYGYDGGHRCGASVASAASGTSYGDSFRRRQIHSRANSIESNRSVMSARTESGRTSREMYREAAERRRRAARRKQAARRKAMAEERALLEERRARKEAYYVGNVSMASAASRHDASMRSQASQASTASRPHSRVLSRRASSRTWSRAPSRARSRDGSIPAWNARQGSQLADAYADDAMISQLLAMPSSSRPSSRASSLASAPSVAIPSRRGPLRAPRRANALSALIGDGHASPKASPKRYAGYRSDSSSDESGDNGSAGMPSVCAPSPRLAPRYSQPRETAAEPQLHREHDSGGYASRGQAHRGGAGRPSSATARAAALDRLREKERRRSLAKVSADQFKVPERRPAPAAPPRVVSEFKASQLAEQYFTRHEPMVPELQDKVGLAARPSTAELAAKMQGYDRSEVQKLARRASAQPRSIVRAAGTLRGIVPETELSHEEERILKSIARLNLELEKARAEGSRTESARGSEAPLAAIRVAAAGVAGAVVG</sequence>
<feature type="compositionally biased region" description="Low complexity" evidence="2">
    <location>
        <begin position="55"/>
        <end position="68"/>
    </location>
</feature>
<dbReference type="EMBL" id="GL349453">
    <property type="protein sequence ID" value="KNC49183.1"/>
    <property type="molecule type" value="Genomic_DNA"/>
</dbReference>
<dbReference type="AlphaFoldDB" id="A0A0L0DCY2"/>
<feature type="compositionally biased region" description="Low complexity" evidence="2">
    <location>
        <begin position="1"/>
        <end position="16"/>
    </location>
</feature>
<keyword evidence="1" id="KW-0175">Coiled coil</keyword>
<feature type="compositionally biased region" description="Basic and acidic residues" evidence="2">
    <location>
        <begin position="25"/>
        <end position="52"/>
    </location>
</feature>
<protein>
    <submittedName>
        <fullName evidence="3">Uncharacterized protein</fullName>
    </submittedName>
</protein>
<feature type="compositionally biased region" description="Polar residues" evidence="2">
    <location>
        <begin position="78"/>
        <end position="94"/>
    </location>
</feature>
<feature type="compositionally biased region" description="Basic residues" evidence="2">
    <location>
        <begin position="174"/>
        <end position="184"/>
    </location>
</feature>
<gene>
    <name evidence="3" type="ORF">AMSG_05164</name>
</gene>
<evidence type="ECO:0000256" key="2">
    <source>
        <dbReference type="SAM" id="MobiDB-lite"/>
    </source>
</evidence>
<evidence type="ECO:0000313" key="4">
    <source>
        <dbReference type="Proteomes" id="UP000054408"/>
    </source>
</evidence>
<name>A0A0L0DCY2_THETB</name>
<feature type="compositionally biased region" description="Basic residues" evidence="2">
    <location>
        <begin position="110"/>
        <end position="124"/>
    </location>
</feature>
<evidence type="ECO:0000256" key="1">
    <source>
        <dbReference type="SAM" id="Coils"/>
    </source>
</evidence>
<keyword evidence="4" id="KW-1185">Reference proteome</keyword>
<dbReference type="RefSeq" id="XP_013758203.1">
    <property type="nucleotide sequence ID" value="XM_013902749.1"/>
</dbReference>
<dbReference type="GeneID" id="25564633"/>
<feature type="compositionally biased region" description="Low complexity" evidence="2">
    <location>
        <begin position="185"/>
        <end position="194"/>
    </location>
</feature>
<reference evidence="3 4" key="1">
    <citation type="submission" date="2010-05" db="EMBL/GenBank/DDBJ databases">
        <title>The Genome Sequence of Thecamonas trahens ATCC 50062.</title>
        <authorList>
            <consortium name="The Broad Institute Genome Sequencing Platform"/>
            <person name="Russ C."/>
            <person name="Cuomo C."/>
            <person name="Shea T."/>
            <person name="Young S.K."/>
            <person name="Zeng Q."/>
            <person name="Koehrsen M."/>
            <person name="Haas B."/>
            <person name="Borodovsky M."/>
            <person name="Guigo R."/>
            <person name="Alvarado L."/>
            <person name="Berlin A."/>
            <person name="Bochicchio J."/>
            <person name="Borenstein D."/>
            <person name="Chapman S."/>
            <person name="Chen Z."/>
            <person name="Freedman E."/>
            <person name="Gellesch M."/>
            <person name="Goldberg J."/>
            <person name="Griggs A."/>
            <person name="Gujja S."/>
            <person name="Heilman E."/>
            <person name="Heiman D."/>
            <person name="Hepburn T."/>
            <person name="Howarth C."/>
            <person name="Jen D."/>
            <person name="Larson L."/>
            <person name="Mehta T."/>
            <person name="Park D."/>
            <person name="Pearson M."/>
            <person name="Roberts A."/>
            <person name="Saif S."/>
            <person name="Shenoy N."/>
            <person name="Sisk P."/>
            <person name="Stolte C."/>
            <person name="Sykes S."/>
            <person name="Thomson T."/>
            <person name="Walk T."/>
            <person name="White J."/>
            <person name="Yandava C."/>
            <person name="Burger G."/>
            <person name="Gray M.W."/>
            <person name="Holland P.W.H."/>
            <person name="King N."/>
            <person name="Lang F.B.F."/>
            <person name="Roger A.J."/>
            <person name="Ruiz-Trillo I."/>
            <person name="Lander E."/>
            <person name="Nusbaum C."/>
        </authorList>
    </citation>
    <scope>NUCLEOTIDE SEQUENCE [LARGE SCALE GENOMIC DNA]</scope>
    <source>
        <strain evidence="3 4">ATCC 50062</strain>
    </source>
</reference>
<proteinExistence type="predicted"/>
<feature type="region of interest" description="Disordered" evidence="2">
    <location>
        <begin position="1"/>
        <end position="128"/>
    </location>
</feature>
<accession>A0A0L0DCY2</accession>
<feature type="region of interest" description="Disordered" evidence="2">
    <location>
        <begin position="231"/>
        <end position="359"/>
    </location>
</feature>
<feature type="compositionally biased region" description="Low complexity" evidence="2">
    <location>
        <begin position="231"/>
        <end position="252"/>
    </location>
</feature>
<feature type="coiled-coil region" evidence="1">
    <location>
        <begin position="483"/>
        <end position="510"/>
    </location>
</feature>